<organism evidence="2 3">
    <name type="scientific">Aphanomyces euteiches</name>
    <dbReference type="NCBI Taxonomy" id="100861"/>
    <lineage>
        <taxon>Eukaryota</taxon>
        <taxon>Sar</taxon>
        <taxon>Stramenopiles</taxon>
        <taxon>Oomycota</taxon>
        <taxon>Saprolegniomycetes</taxon>
        <taxon>Saprolegniales</taxon>
        <taxon>Verrucalvaceae</taxon>
        <taxon>Aphanomyces</taxon>
    </lineage>
</organism>
<evidence type="ECO:0000313" key="2">
    <source>
        <dbReference type="EMBL" id="KAF0735385.1"/>
    </source>
</evidence>
<gene>
    <name evidence="2" type="ORF">Ae201684_008077</name>
</gene>
<dbReference type="InterPro" id="IPR056866">
    <property type="entry name" value="Znf_WRKY19"/>
</dbReference>
<dbReference type="VEuPathDB" id="FungiDB:AeMF1_014122"/>
<protein>
    <recommendedName>
        <fullName evidence="1">WRKY19-like zinc finger domain-containing protein</fullName>
    </recommendedName>
</protein>
<comment type="caution">
    <text evidence="2">The sequence shown here is derived from an EMBL/GenBank/DDBJ whole genome shotgun (WGS) entry which is preliminary data.</text>
</comment>
<feature type="domain" description="WRKY19-like zinc finger" evidence="1">
    <location>
        <begin position="52"/>
        <end position="76"/>
    </location>
</feature>
<keyword evidence="3" id="KW-1185">Reference proteome</keyword>
<dbReference type="AlphaFoldDB" id="A0A6G0X607"/>
<dbReference type="Pfam" id="PF24906">
    <property type="entry name" value="Zf_WRKY19"/>
    <property type="match status" value="2"/>
</dbReference>
<proteinExistence type="predicted"/>
<evidence type="ECO:0000259" key="1">
    <source>
        <dbReference type="Pfam" id="PF24906"/>
    </source>
</evidence>
<dbReference type="EMBL" id="VJMJ01000098">
    <property type="protein sequence ID" value="KAF0735385.1"/>
    <property type="molecule type" value="Genomic_DNA"/>
</dbReference>
<name>A0A6G0X607_9STRA</name>
<evidence type="ECO:0000313" key="3">
    <source>
        <dbReference type="Proteomes" id="UP000481153"/>
    </source>
</evidence>
<reference evidence="2 3" key="1">
    <citation type="submission" date="2019-07" db="EMBL/GenBank/DDBJ databases">
        <title>Genomics analysis of Aphanomyces spp. identifies a new class of oomycete effector associated with host adaptation.</title>
        <authorList>
            <person name="Gaulin E."/>
        </authorList>
    </citation>
    <scope>NUCLEOTIDE SEQUENCE [LARGE SCALE GENOMIC DNA]</scope>
    <source>
        <strain evidence="2 3">ATCC 201684</strain>
    </source>
</reference>
<dbReference type="Proteomes" id="UP000481153">
    <property type="component" value="Unassembled WGS sequence"/>
</dbReference>
<feature type="domain" description="WRKY19-like zinc finger" evidence="1">
    <location>
        <begin position="80"/>
        <end position="103"/>
    </location>
</feature>
<accession>A0A6G0X607</accession>
<dbReference type="PANTHER" id="PTHR31827">
    <property type="entry name" value="EMB|CAB89363.1"/>
    <property type="match status" value="1"/>
</dbReference>
<dbReference type="PANTHER" id="PTHR31827:SF1">
    <property type="entry name" value="EMB|CAB89363.1"/>
    <property type="match status" value="1"/>
</dbReference>
<sequence length="256" mass="28380">MSTTTICEFNFCTNLAVAGTSKCEFHKHRSQCAIADCYNQVYARNLCARHGGKRKCQFENCTANAQGNAFCTAHGGVASKRFCSAEGCTKQAQSGQRCLKHGGGRRCKVQGCLQYVRSAGLCHGHHTKAMLDTMQVVDPTLCKYAYKKCPNVRATKKDGSLHTLCEYHRSKTNTVQKQYNSKKRRFQPYKVEKSSGHAPKVVSVEPIPYLDSVSSNGDGFVPMMESLDMMDLNVLVFDDPRPDTANGSMILQHFSI</sequence>